<dbReference type="Gene3D" id="3.30.930.10">
    <property type="entry name" value="Bira Bifunctional Protein, Domain 2"/>
    <property type="match status" value="1"/>
</dbReference>
<comment type="similarity">
    <text evidence="1 4">Belongs to the class-II aminoacyl-tRNA synthetase family.</text>
</comment>
<dbReference type="InterPro" id="IPR004154">
    <property type="entry name" value="Anticodon-bd"/>
</dbReference>
<dbReference type="GO" id="GO:0005737">
    <property type="term" value="C:cytoplasm"/>
    <property type="evidence" value="ECO:0007669"/>
    <property type="project" value="UniProtKB-SubCell"/>
</dbReference>
<keyword evidence="4" id="KW-0030">Aminoacyl-tRNA synthetase</keyword>
<feature type="binding site" evidence="5">
    <location>
        <position position="126"/>
    </location>
    <ligand>
        <name>L-histidine</name>
        <dbReference type="ChEBI" id="CHEBI:57595"/>
    </ligand>
</feature>
<evidence type="ECO:0000313" key="7">
    <source>
        <dbReference type="EMBL" id="NMA44544.1"/>
    </source>
</evidence>
<feature type="domain" description="Aminoacyl-transfer RNA synthetases class-II family profile" evidence="6">
    <location>
        <begin position="1"/>
        <end position="331"/>
    </location>
</feature>
<comment type="catalytic activity">
    <reaction evidence="3 4">
        <text>tRNA(His) + L-histidine + ATP = L-histidyl-tRNA(His) + AMP + diphosphate + H(+)</text>
        <dbReference type="Rhea" id="RHEA:17313"/>
        <dbReference type="Rhea" id="RHEA-COMP:9665"/>
        <dbReference type="Rhea" id="RHEA-COMP:9689"/>
        <dbReference type="ChEBI" id="CHEBI:15378"/>
        <dbReference type="ChEBI" id="CHEBI:30616"/>
        <dbReference type="ChEBI" id="CHEBI:33019"/>
        <dbReference type="ChEBI" id="CHEBI:57595"/>
        <dbReference type="ChEBI" id="CHEBI:78442"/>
        <dbReference type="ChEBI" id="CHEBI:78527"/>
        <dbReference type="ChEBI" id="CHEBI:456215"/>
        <dbReference type="EC" id="6.1.1.21"/>
    </reaction>
</comment>
<proteinExistence type="inferred from homology"/>
<feature type="binding site" evidence="5">
    <location>
        <begin position="259"/>
        <end position="260"/>
    </location>
    <ligand>
        <name>L-histidine</name>
        <dbReference type="ChEBI" id="CHEBI:57595"/>
    </ligand>
</feature>
<dbReference type="EC" id="6.1.1.21" evidence="4"/>
<feature type="binding site" evidence="5">
    <location>
        <position position="108"/>
    </location>
    <ligand>
        <name>L-histidine</name>
        <dbReference type="ChEBI" id="CHEBI:57595"/>
    </ligand>
</feature>
<evidence type="ECO:0000256" key="1">
    <source>
        <dbReference type="ARBA" id="ARBA00008226"/>
    </source>
</evidence>
<organism evidence="7 8">
    <name type="scientific">Candidatus Iainarchaeum sp</name>
    <dbReference type="NCBI Taxonomy" id="3101447"/>
    <lineage>
        <taxon>Archaea</taxon>
        <taxon>Candidatus Iainarchaeota</taxon>
        <taxon>Candidatus Iainarchaeia</taxon>
        <taxon>Candidatus Iainarchaeales</taxon>
        <taxon>Candidatus Iainarchaeaceae</taxon>
        <taxon>Candidatus Iainarchaeum</taxon>
    </lineage>
</organism>
<dbReference type="Pfam" id="PF03129">
    <property type="entry name" value="HGTP_anticodon"/>
    <property type="match status" value="1"/>
</dbReference>
<feature type="binding site" evidence="5">
    <location>
        <position position="255"/>
    </location>
    <ligand>
        <name>L-histidine</name>
        <dbReference type="ChEBI" id="CHEBI:57595"/>
    </ligand>
</feature>
<protein>
    <recommendedName>
        <fullName evidence="4">Histidine--tRNA ligase</fullName>
        <ecNumber evidence="4">6.1.1.21</ecNumber>
    </recommendedName>
    <alternativeName>
        <fullName evidence="4">Histidyl-tRNA synthetase</fullName>
        <shortName evidence="4">HisRS</shortName>
    </alternativeName>
</protein>
<comment type="subcellular location">
    <subcellularLocation>
        <location evidence="4">Cytoplasm</location>
    </subcellularLocation>
</comment>
<keyword evidence="2 4" id="KW-0547">Nucleotide-binding</keyword>
<evidence type="ECO:0000256" key="3">
    <source>
        <dbReference type="ARBA" id="ARBA00047639"/>
    </source>
</evidence>
<keyword evidence="4" id="KW-0067">ATP-binding</keyword>
<dbReference type="SUPFAM" id="SSF52954">
    <property type="entry name" value="Class II aaRS ABD-related"/>
    <property type="match status" value="1"/>
</dbReference>
<dbReference type="PROSITE" id="PS50862">
    <property type="entry name" value="AA_TRNA_LIGASE_II"/>
    <property type="match status" value="1"/>
</dbReference>
<dbReference type="HAMAP" id="MF_00127">
    <property type="entry name" value="His_tRNA_synth"/>
    <property type="match status" value="1"/>
</dbReference>
<feature type="binding site" evidence="5">
    <location>
        <position position="122"/>
    </location>
    <ligand>
        <name>L-histidine</name>
        <dbReference type="ChEBI" id="CHEBI:57595"/>
    </ligand>
</feature>
<evidence type="ECO:0000256" key="4">
    <source>
        <dbReference type="HAMAP-Rule" id="MF_00127"/>
    </source>
</evidence>
<dbReference type="PIRSF" id="PIRSF001549">
    <property type="entry name" value="His-tRNA_synth"/>
    <property type="match status" value="1"/>
</dbReference>
<dbReference type="EMBL" id="JAAZKV010000014">
    <property type="protein sequence ID" value="NMA44544.1"/>
    <property type="molecule type" value="Genomic_DNA"/>
</dbReference>
<dbReference type="InterPro" id="IPR004516">
    <property type="entry name" value="HisRS/HisZ"/>
</dbReference>
<keyword evidence="4" id="KW-0648">Protein biosynthesis</keyword>
<dbReference type="GO" id="GO:0005524">
    <property type="term" value="F:ATP binding"/>
    <property type="evidence" value="ECO:0007669"/>
    <property type="project" value="UniProtKB-UniRule"/>
</dbReference>
<feature type="binding site" evidence="5">
    <location>
        <begin position="80"/>
        <end position="82"/>
    </location>
    <ligand>
        <name>L-histidine</name>
        <dbReference type="ChEBI" id="CHEBI:57595"/>
    </ligand>
</feature>
<name>A0A7K4BZ63_9ARCH</name>
<dbReference type="InterPro" id="IPR041715">
    <property type="entry name" value="HisRS-like_core"/>
</dbReference>
<dbReference type="NCBIfam" id="TIGR00442">
    <property type="entry name" value="hisS"/>
    <property type="match status" value="1"/>
</dbReference>
<dbReference type="Proteomes" id="UP000526302">
    <property type="component" value="Unassembled WGS sequence"/>
</dbReference>
<accession>A0A7K4BZ63</accession>
<reference evidence="7 8" key="1">
    <citation type="journal article" date="2020" name="Biotechnol. Biofuels">
        <title>New insights from the biogas microbiome by comprehensive genome-resolved metagenomics of nearly 1600 species originating from multiple anaerobic digesters.</title>
        <authorList>
            <person name="Campanaro S."/>
            <person name="Treu L."/>
            <person name="Rodriguez-R L.M."/>
            <person name="Kovalovszki A."/>
            <person name="Ziels R.M."/>
            <person name="Maus I."/>
            <person name="Zhu X."/>
            <person name="Kougias P.G."/>
            <person name="Basile A."/>
            <person name="Luo G."/>
            <person name="Schluter A."/>
            <person name="Konstantinidis K.T."/>
            <person name="Angelidaki I."/>
        </authorList>
    </citation>
    <scope>NUCLEOTIDE SEQUENCE [LARGE SCALE GENOMIC DNA]</scope>
    <source>
        <strain evidence="7">AS22ysBPME_79</strain>
    </source>
</reference>
<gene>
    <name evidence="4 7" type="primary">hisS</name>
    <name evidence="7" type="ORF">GX950_01905</name>
</gene>
<comment type="caution">
    <text evidence="7">The sequence shown here is derived from an EMBL/GenBank/DDBJ whole genome shotgun (WGS) entry which is preliminary data.</text>
</comment>
<keyword evidence="4" id="KW-0963">Cytoplasm</keyword>
<dbReference type="PANTHER" id="PTHR43707:SF1">
    <property type="entry name" value="HISTIDINE--TRNA LIGASE, MITOCHONDRIAL-RELATED"/>
    <property type="match status" value="1"/>
</dbReference>
<dbReference type="Pfam" id="PF13393">
    <property type="entry name" value="tRNA-synt_His"/>
    <property type="match status" value="1"/>
</dbReference>
<evidence type="ECO:0000313" key="8">
    <source>
        <dbReference type="Proteomes" id="UP000526302"/>
    </source>
</evidence>
<dbReference type="PANTHER" id="PTHR43707">
    <property type="entry name" value="HISTIDYL-TRNA SYNTHETASE"/>
    <property type="match status" value="1"/>
</dbReference>
<dbReference type="InterPro" id="IPR006195">
    <property type="entry name" value="aa-tRNA-synth_II"/>
</dbReference>
<dbReference type="Gene3D" id="3.40.50.800">
    <property type="entry name" value="Anticodon-binding domain"/>
    <property type="match status" value="1"/>
</dbReference>
<dbReference type="InterPro" id="IPR036621">
    <property type="entry name" value="Anticodon-bd_dom_sf"/>
</dbReference>
<evidence type="ECO:0000259" key="6">
    <source>
        <dbReference type="PROSITE" id="PS50862"/>
    </source>
</evidence>
<dbReference type="CDD" id="cd00773">
    <property type="entry name" value="HisRS-like_core"/>
    <property type="match status" value="1"/>
</dbReference>
<keyword evidence="4 7" id="KW-0436">Ligase</keyword>
<evidence type="ECO:0000256" key="2">
    <source>
        <dbReference type="ARBA" id="ARBA00022741"/>
    </source>
</evidence>
<dbReference type="AlphaFoldDB" id="A0A7K4BZ63"/>
<evidence type="ECO:0000256" key="5">
    <source>
        <dbReference type="PIRSR" id="PIRSR001549-1"/>
    </source>
</evidence>
<sequence length="414" mass="47443">MKLQTVRGMRDLVGQDALLQEKIETNFRNIFKNYGYLPFYTPAVENFELFKVKGATGEAIKEEIYYFKDKGERELALRFEFTASLARVAATEQLKLPFKRYQIGEVYRYDRPQAKRYRAFYQADIDILGVKNLTAEIEIMQVIRDCFTSLGLKPKIKFNSRKLLNDILGVYAKGKEIEAMRILDKMDKVDKKTIKEMLEEKKIDTKLIEIIEKNNLQTIIQIVGQSLGVKEILDFEKLCKENNLNFVEFDATLARGFEYYTGIVFEIKIDNGPSLGGGGRFDKLVSTYGGQDTPAVGVGLGVSRIFDFLKEKGEKISQNGLFICGTNDKIPKKELFKISQELRKNNIQNEIDLVGKNISKNIEFAESKGYNFVGIIGENELKENKITIKNLKKGNQELVEINPEKIKKIINEKN</sequence>
<dbReference type="InterPro" id="IPR015807">
    <property type="entry name" value="His-tRNA-ligase"/>
</dbReference>
<dbReference type="SUPFAM" id="SSF55681">
    <property type="entry name" value="Class II aaRS and biotin synthetases"/>
    <property type="match status" value="1"/>
</dbReference>
<dbReference type="GO" id="GO:0006427">
    <property type="term" value="P:histidyl-tRNA aminoacylation"/>
    <property type="evidence" value="ECO:0007669"/>
    <property type="project" value="UniProtKB-UniRule"/>
</dbReference>
<dbReference type="GO" id="GO:0004821">
    <property type="term" value="F:histidine-tRNA ligase activity"/>
    <property type="evidence" value="ECO:0007669"/>
    <property type="project" value="UniProtKB-UniRule"/>
</dbReference>
<dbReference type="InterPro" id="IPR045864">
    <property type="entry name" value="aa-tRNA-synth_II/BPL/LPL"/>
</dbReference>